<evidence type="ECO:0000256" key="1">
    <source>
        <dbReference type="ARBA" id="ARBA00023002"/>
    </source>
</evidence>
<organism evidence="3 4">
    <name type="scientific">Lentzea albida</name>
    <dbReference type="NCBI Taxonomy" id="65499"/>
    <lineage>
        <taxon>Bacteria</taxon>
        <taxon>Bacillati</taxon>
        <taxon>Actinomycetota</taxon>
        <taxon>Actinomycetes</taxon>
        <taxon>Pseudonocardiales</taxon>
        <taxon>Pseudonocardiaceae</taxon>
        <taxon>Lentzea</taxon>
    </lineage>
</organism>
<dbReference type="InterPro" id="IPR020471">
    <property type="entry name" value="AKR"/>
</dbReference>
<feature type="domain" description="NADP-dependent oxidoreductase" evidence="2">
    <location>
        <begin position="16"/>
        <end position="307"/>
    </location>
</feature>
<gene>
    <name evidence="3" type="ORF">SAMN04488000_103285</name>
</gene>
<protein>
    <submittedName>
        <fullName evidence="3">Predicted oxidoreductase</fullName>
    </submittedName>
</protein>
<dbReference type="EMBL" id="FOFV01000003">
    <property type="protein sequence ID" value="SEQ53918.1"/>
    <property type="molecule type" value="Genomic_DNA"/>
</dbReference>
<dbReference type="InterPro" id="IPR023210">
    <property type="entry name" value="NADP_OxRdtase_dom"/>
</dbReference>
<dbReference type="InterPro" id="IPR036812">
    <property type="entry name" value="NAD(P)_OxRdtase_dom_sf"/>
</dbReference>
<dbReference type="GO" id="GO:0005829">
    <property type="term" value="C:cytosol"/>
    <property type="evidence" value="ECO:0007669"/>
    <property type="project" value="TreeGrafter"/>
</dbReference>
<dbReference type="OrthoDB" id="9768793at2"/>
<evidence type="ECO:0000313" key="4">
    <source>
        <dbReference type="Proteomes" id="UP000199503"/>
    </source>
</evidence>
<dbReference type="SUPFAM" id="SSF51430">
    <property type="entry name" value="NAD(P)-linked oxidoreductase"/>
    <property type="match status" value="1"/>
</dbReference>
<keyword evidence="4" id="KW-1185">Reference proteome</keyword>
<sequence length="334" mass="36394">MRYQTFGRRTGLRVSELALGTAGFGTGPNARSTPDEARIVLNAFADAGGTFLDTSDGYGAGESESVLGELIEGRREDFVLGTKYTRMPHSVHRTGNSRRAALLSVEASLRRLRTDYIDLLWVHLPDGVTPIDEILSTFEDLRRAGKILHGGLSNFPAWRVAVGASRSLDLVGVQEPLNLLNRDIEHEMLPAAEAFGLGVCAYYPLAGGRLTGKYRRGEEGRYTALGVPTEDTGHQKSVLDVVLEIADEVGEKPGRIASAWVLARAERATTAIVPIIGPRTTEQLDDYIASLSLELTPEHYARLESVSAPRIRDDSPYTFAGETARFKFPATPVI</sequence>
<dbReference type="RefSeq" id="WP_089913424.1">
    <property type="nucleotide sequence ID" value="NZ_FOFV01000003.1"/>
</dbReference>
<evidence type="ECO:0000259" key="2">
    <source>
        <dbReference type="Pfam" id="PF00248"/>
    </source>
</evidence>
<dbReference type="Proteomes" id="UP000199503">
    <property type="component" value="Unassembled WGS sequence"/>
</dbReference>
<name>A0A1H9GV92_9PSEU</name>
<proteinExistence type="predicted"/>
<dbReference type="Gene3D" id="3.20.20.100">
    <property type="entry name" value="NADP-dependent oxidoreductase domain"/>
    <property type="match status" value="1"/>
</dbReference>
<dbReference type="GO" id="GO:0016491">
    <property type="term" value="F:oxidoreductase activity"/>
    <property type="evidence" value="ECO:0007669"/>
    <property type="project" value="UniProtKB-KW"/>
</dbReference>
<evidence type="ECO:0000313" key="3">
    <source>
        <dbReference type="EMBL" id="SEQ53918.1"/>
    </source>
</evidence>
<reference evidence="4" key="1">
    <citation type="submission" date="2016-10" db="EMBL/GenBank/DDBJ databases">
        <authorList>
            <person name="Varghese N."/>
            <person name="Submissions S."/>
        </authorList>
    </citation>
    <scope>NUCLEOTIDE SEQUENCE [LARGE SCALE GENOMIC DNA]</scope>
    <source>
        <strain evidence="4">DSM 44437</strain>
    </source>
</reference>
<dbReference type="PANTHER" id="PTHR43364">
    <property type="entry name" value="NADH-SPECIFIC METHYLGLYOXAL REDUCTASE-RELATED"/>
    <property type="match status" value="1"/>
</dbReference>
<keyword evidence="1" id="KW-0560">Oxidoreductase</keyword>
<dbReference type="PRINTS" id="PR00069">
    <property type="entry name" value="ALDKETRDTASE"/>
</dbReference>
<dbReference type="PANTHER" id="PTHR43364:SF4">
    <property type="entry name" value="NAD(P)-LINKED OXIDOREDUCTASE SUPERFAMILY PROTEIN"/>
    <property type="match status" value="1"/>
</dbReference>
<dbReference type="AlphaFoldDB" id="A0A1H9GV92"/>
<dbReference type="Pfam" id="PF00248">
    <property type="entry name" value="Aldo_ket_red"/>
    <property type="match status" value="1"/>
</dbReference>
<dbReference type="InterPro" id="IPR050523">
    <property type="entry name" value="AKR_Detox_Biosynth"/>
</dbReference>
<dbReference type="STRING" id="65499.SAMN04488000_103285"/>
<accession>A0A1H9GV92</accession>